<dbReference type="InterPro" id="IPR020806">
    <property type="entry name" value="PKS_PP-bd"/>
</dbReference>
<dbReference type="GO" id="GO:0010106">
    <property type="term" value="P:cellular response to iron ion starvation"/>
    <property type="evidence" value="ECO:0007669"/>
    <property type="project" value="UniProtKB-ARBA"/>
</dbReference>
<dbReference type="EMBL" id="JAPEUY010000002">
    <property type="protein sequence ID" value="KAJ4376425.1"/>
    <property type="molecule type" value="Genomic_DNA"/>
</dbReference>
<dbReference type="InterPro" id="IPR010071">
    <property type="entry name" value="AA_adenyl_dom"/>
</dbReference>
<dbReference type="PROSITE" id="PS50075">
    <property type="entry name" value="CARRIER"/>
    <property type="match status" value="5"/>
</dbReference>
<dbReference type="InterPro" id="IPR045851">
    <property type="entry name" value="AMP-bd_C_sf"/>
</dbReference>
<keyword evidence="2" id="KW-0596">Phosphopantetheine</keyword>
<dbReference type="CDD" id="cd05918">
    <property type="entry name" value="A_NRPS_SidN3_like"/>
    <property type="match status" value="3"/>
</dbReference>
<feature type="domain" description="Carrier" evidence="6">
    <location>
        <begin position="4844"/>
        <end position="4920"/>
    </location>
</feature>
<evidence type="ECO:0000256" key="4">
    <source>
        <dbReference type="ARBA" id="ARBA00022598"/>
    </source>
</evidence>
<dbReference type="PROSITE" id="PS00012">
    <property type="entry name" value="PHOSPHOPANTETHEINE"/>
    <property type="match status" value="5"/>
</dbReference>
<dbReference type="PROSITE" id="PS00455">
    <property type="entry name" value="AMP_BINDING"/>
    <property type="match status" value="1"/>
</dbReference>
<dbReference type="InterPro" id="IPR042099">
    <property type="entry name" value="ANL_N_sf"/>
</dbReference>
<name>A0A9W8YFQ3_9PLEO</name>
<feature type="domain" description="Carrier" evidence="6">
    <location>
        <begin position="4289"/>
        <end position="4362"/>
    </location>
</feature>
<dbReference type="FunFam" id="3.30.300.30:FF:000015">
    <property type="entry name" value="Nonribosomal peptide synthase SidD"/>
    <property type="match status" value="2"/>
</dbReference>
<feature type="domain" description="Carrier" evidence="6">
    <location>
        <begin position="2655"/>
        <end position="2728"/>
    </location>
</feature>
<dbReference type="GO" id="GO:0031177">
    <property type="term" value="F:phosphopantetheine binding"/>
    <property type="evidence" value="ECO:0007669"/>
    <property type="project" value="InterPro"/>
</dbReference>
<keyword evidence="8" id="KW-1185">Reference proteome</keyword>
<dbReference type="SUPFAM" id="SSF56801">
    <property type="entry name" value="Acetyl-CoA synthetase-like"/>
    <property type="match status" value="4"/>
</dbReference>
<dbReference type="SMART" id="SM01294">
    <property type="entry name" value="PKS_PP_betabranch"/>
    <property type="match status" value="1"/>
</dbReference>
<evidence type="ECO:0000256" key="3">
    <source>
        <dbReference type="ARBA" id="ARBA00022553"/>
    </source>
</evidence>
<dbReference type="OrthoDB" id="416786at2759"/>
<dbReference type="SMART" id="SM00823">
    <property type="entry name" value="PKS_PP"/>
    <property type="match status" value="5"/>
</dbReference>
<feature type="domain" description="Carrier" evidence="6">
    <location>
        <begin position="3723"/>
        <end position="3808"/>
    </location>
</feature>
<dbReference type="GO" id="GO:0005737">
    <property type="term" value="C:cytoplasm"/>
    <property type="evidence" value="ECO:0007669"/>
    <property type="project" value="TreeGrafter"/>
</dbReference>
<evidence type="ECO:0000256" key="5">
    <source>
        <dbReference type="ARBA" id="ARBA00029454"/>
    </source>
</evidence>
<comment type="caution">
    <text evidence="7">The sequence shown here is derived from an EMBL/GenBank/DDBJ whole genome shotgun (WGS) entry which is preliminary data.</text>
</comment>
<evidence type="ECO:0000313" key="8">
    <source>
        <dbReference type="Proteomes" id="UP001140560"/>
    </source>
</evidence>
<dbReference type="GO" id="GO:0016874">
    <property type="term" value="F:ligase activity"/>
    <property type="evidence" value="ECO:0007669"/>
    <property type="project" value="UniProtKB-KW"/>
</dbReference>
<evidence type="ECO:0000256" key="2">
    <source>
        <dbReference type="ARBA" id="ARBA00022450"/>
    </source>
</evidence>
<dbReference type="FunFam" id="3.40.50.12780:FF:000024">
    <property type="entry name" value="Nonribosomal siderophore peptide synthase SidC"/>
    <property type="match status" value="2"/>
</dbReference>
<feature type="domain" description="Carrier" evidence="6">
    <location>
        <begin position="1599"/>
        <end position="1676"/>
    </location>
</feature>
<gene>
    <name evidence="7" type="ORF">N0V83_001709</name>
</gene>
<dbReference type="Gene3D" id="3.40.50.12780">
    <property type="entry name" value="N-terminal domain of ligase-like"/>
    <property type="match status" value="4"/>
</dbReference>
<evidence type="ECO:0000256" key="1">
    <source>
        <dbReference type="ARBA" id="ARBA00004924"/>
    </source>
</evidence>
<dbReference type="PANTHER" id="PTHR45527:SF1">
    <property type="entry name" value="FATTY ACID SYNTHASE"/>
    <property type="match status" value="1"/>
</dbReference>
<comment type="similarity">
    <text evidence="5">Belongs to the NRP synthetase family.</text>
</comment>
<dbReference type="FunFam" id="3.30.300.30:FF:000033">
    <property type="entry name" value="Nonribosomal siderophore peptide synthase SidC"/>
    <property type="match status" value="1"/>
</dbReference>
<dbReference type="InterPro" id="IPR023213">
    <property type="entry name" value="CAT-like_dom_sf"/>
</dbReference>
<comment type="pathway">
    <text evidence="1">Siderophore biosynthesis.</text>
</comment>
<dbReference type="Gene3D" id="3.30.559.30">
    <property type="entry name" value="Nonribosomal peptide synthetase, condensation domain"/>
    <property type="match status" value="6"/>
</dbReference>
<dbReference type="GO" id="GO:0043041">
    <property type="term" value="P:amino acid activation for nonribosomal peptide biosynthetic process"/>
    <property type="evidence" value="ECO:0007669"/>
    <property type="project" value="TreeGrafter"/>
</dbReference>
<dbReference type="Gene3D" id="3.30.300.30">
    <property type="match status" value="4"/>
</dbReference>
<dbReference type="NCBIfam" id="NF003417">
    <property type="entry name" value="PRK04813.1"/>
    <property type="match status" value="4"/>
</dbReference>
<keyword evidence="3" id="KW-0597">Phosphoprotein</keyword>
<dbReference type="InterPro" id="IPR006162">
    <property type="entry name" value="Ppantetheine_attach_site"/>
</dbReference>
<protein>
    <recommendedName>
        <fullName evidence="6">Carrier domain-containing protein</fullName>
    </recommendedName>
</protein>
<dbReference type="Pfam" id="PF00550">
    <property type="entry name" value="PP-binding"/>
    <property type="match status" value="6"/>
</dbReference>
<dbReference type="CDD" id="cd19542">
    <property type="entry name" value="CT_NRPS-like"/>
    <property type="match status" value="2"/>
</dbReference>
<sequence>MKQSIPPNHELSILNRHPSVLQGPLLLHELVRASSDRPAIDFLENGSRRRELPYKALHNLSDILAGKIIRTLAKLESASPIIPVFLPQGPELYIALLAVLKAGKAFCPLNLDTPAERLRFILQDISADLLITTSAWVDKIRAATSIRALLVDDELSEASPHSIPRLPQVNHNDLAYVLYTSGSTGLPKAVSVSHGAVTQSLLAHDRHIPDFDRFLQFAAPTFDVSIFEIFFPWFRGRTLVGCTRAQMLDDLPKIIRVLAVDAAELTPTVVSNLLHGRSSVPGLRLLLTIGEMLTQHVVDEYGGNETRESMLWAMYGPTEAAIHCTLQPRLSASSSTGMIGTPLDTVSIFVVAPSHEDSTSTDIQILPAGSVGELVVGGPQIAKEYLNRSELTAASFIDHPEYGRLYRTGDRAKLRSDGSLECLGRVVTGQIKLRGQRVELGEVENIIMKMDACRTAVVMVIDEVLVAFCATGPREVSPADVLETCKRWLPNFMVPSEVLLVSSIPQLPSGKIDKTALRSTYLRTLHRNGTPVWETDDHVGASVTRIVTEHLMGNTSPDSDLASAGLNSLQSIRIASALRQEGYALGAMDILMATTLQDLIAICRSRTIVNGVAAHEGILSSPDSSPKIEMPQLERWRADIDHILPCTPLQEAMLAETTARPSAYCNWIEVELPVSRTYGQIRDLLRALVQANEILRTGFHSTSQHKGTFVQIVWKSLTISQIPEVASFSRAFSLGSSESLLRPLTVQVKTDCEKSRLLFQIHHALYDGWSFDLLLQDLDKLMHGEQAVQRPQYRDVVHYYTREQHAGEEEVAKEYWASLLSDYVPASLPNYNGKVIHSTGVRAVSCRSTINISSLFDCADKLAINPQVFFQAATAYVLSLYTGSRDIVFGNVTSGRTIPVTGVEDVLGPCIAALPLRLDFQQFSRAHDILLKIQSLNRVSLQHCSLPLRDIARATNVRPGTRLFEVLFVWQQTLSATSESSTVARIVDGADDLEYKITLEFEPRKDFISFRATFDPSTIPENQIKYLSRQIDQVVQAFLQDTKCLIADINRCFTDDSRSIVNPRPHRSTIRHGPSYGVEKWAMESPEKTAIVVGHVVNGVMKTMESVTYGVLNSRANQLARVLSARGVGGDQLVGVILEKSVDLYISILAILKLGVGYLPIVPDTPRNRISTIFSDARIAVCVCESAISTSLLQDLAIDIIDVDLVDLACYSDQALKIPYNGSHLAYAIFTSGSTGKPKGVLVTQNNLMSNLEYLSNIYPVSAESRMLQACSQAFDVSVFEIFFSWHVGMCLCTAKKDDLFRDLEGAINHLDVTHLSLTPTVAALVSPNKVPKVRFLVTAGEALTERVRREWAGRGLCQGYGPSETTNICTIKMSVSPSDLINNIGPPFSNTSAFVLDPENDTILPRGAVGELCFGGEQVFRGYLNSPELNSAKIIQHPSYGRIYRSGDMGTLLADDSILFSGRSDTQVKIRGHRVELGEITSVVLDHDRIRDCVSLLVSLPNKAQSLVTYWVPTAHFSDSVELLQLNGFKSVILEVFRSLIYRLPSYMVPSHLIPISRIPMTPQAKIDVRLLHILFDSLPKDALDYAAEPQDVGEEDTPSSEWEKEALQLLARTLDLPPSDIRRTTSFFNLGLDSISAIGFCNSLRTANLGEFDVSMVLKNPTIAHLASAKETSLLLKTSPRRPAADPSSVWKEDQISHILSLYEQEGLHVAKVLPCTPLQEAMLSSKQSSSGSAYCNVLVFNIMGDVSRLQECWTIMVRRHDILRTSFVSTEDPSYAFAQVVLKDYTVSCHHQDLQGDLQSRTREIVMGLLESNKPPVYLAIAQEETSTKLLFCCHHALYDGIAIARILREIQDTYFQCELPPPVSYDVYLQHMLAQDVPKADQYWTELFKNYEPTLFPIINGHPTRTGHVPTSLARKLQIPLSEVRQACKSASTSFLSIVQAAWAKILHFYTGENDICFGNVVSGRTLPGDDLTNLVAPCFNTLPVRVNFEFHRENSTLVDLLHNVNVESLAFQLTPLRRIQNLLLKDGGRLFDTLVIVQQPSTPLDNSIWTLEQDVGEMDVPIVCEVFQDRIEDTIRLVLHYHTTLLSDADATIVAETFENSLSALIKFPRSPANDTVGFAAHLLSESNMDYQAFNTETDFLHSGFERIALAQPGGIALDFLHANGERTIWSFGTLSERANSIAHYLKGHGVGPEDIIPIHMPKSPQFYASILGILKAGAAFAPVHPDLPEARKQFMFKQLQARIVLYSGDHSLPKICTEAQAIQVDTLDTCLGPVPIAPLKSSNLAYCLFTSGSTGLPKAVSMEHRAPIQTIESSRSLVPWTANSRLLQYAAVTFDMCYYDCFLAWTFGFTLCAAEQSEMLNELSKVINALEVNLLDLTPSVAISLKRSEIPNVKWLYCIGEAMSFDIVEEWEGACVNSYGPTEAAFCTTMFPVTGDLKTSVIGKPFPTTSFAIFPPQGDRPLPLLSIGELYIGGAQLARCYLGEPQLTEDKFMSKCGQRFYRSGDIVRMLSDGNFEFIGRADDQVKIRGLRVELGEVNHVLQGFHPDITTVATQILRKDATAKKQLVAFLVMNKEIDEDERVEIRRGLNEFASNHLPSYMVPQFFLFVDDIPRSMAGKIDKNALSSIFREAADAAPNGIADHGSEHRWTTLENQVRDIFARLSQMSSDDILPTTSMYQVGLDSISAVQIAAALRRQGHKVAAADVMKYMTCTAIATRISRSSASEIPTAVQFDFSSFEHKHKALVLEACGIDVAQVHAIRPCTPLQNGMLSLFVAREGALYMNHLRLQLEPNVDLRKMKEAWVTVTNNHIMLRTGFAHVEDVRHPFVMIQYNPETVDLLWIEKSETGLPESIDDWLRKLQHRVLSSLHTPPWALRVVQGSTKVYLDIAMFHGLFDAQSLQSIFNDVAAAYHDHPLPKPAPLDPVINKILSTSEEIMNSGEVFWIQLGKKAHPCRFPNLAPLQYDTKPSMLLTKQSTRPLSDLELGCKKANITLQAAGIASWLSLLSTYTGEQSVTCGVVLSGRNFEAADDAVFPCINTVPFACTVNNEDRDFLDVVMQLNAEIQRYQSTPLNDIRRLMGYTNEPLFDSIFAYQKLVDNRKVDLPWRVINEEATTEYPVSIELEPKHGYMEYRLTFLPHIIPKEQASLILDQIDHLMERFIFPQTTSKTEPSRRSTLYSINPAKEPHLPSEASLLHELVEATVTKYPQRIAFEFVYARRKDGLRSKKWTYAELDAEGNKTVHLLFANGVQPGDMVGVCFDKCPEASFAMLGILKAGCAFVAIDPGAPSARQAFIAKDSQARVILSMSAQSAGFKDIVGVPIMNLDEAALHSVSTSDPLPKIVVSPQDCSYCLYTSGTTGTPKGCLLTHENAVQALLAFQRLFSGHWDAKSRWLQFASFHFDVSVLEQYWSWSVGICVVSAPRDLIFEDLAMSISTLGITHIDLTPSLAQVLHPDNVPSLCKGVFITGGESLKQEILDVWGPKNVIYNGYGPTEATIGVTMYPRVPSNGKASNIGWQFDNVGSLVLQPGSDIPVLRGGIGELCISGKLVGKGYLNRPQLTEERFPYLQRYRERVYRTGDLVRILFNGTFDFLGRVDDQVKLRGQRLEVGEINSVIKQAGNNVSDVATLVLQHPKQQKEQLVSFVVFGKTTSGRVGTLLGETSGISGAKEACHETLPPYMVPTHFVPITAMPLNVNNKADAKQLKAIYQALSVSELQKLSATSNGQSEIWSEQDKSLREVLMNGLKVSEDSIGKDSSFFELGMDSISVIGVSRAMRQAGFANVTASAVMKYPTIRQLLKALKSSPSTHSDRGSIIAAQQRIIAVQHRHRRTVAHSLSIDPSAIEALAPCTPLQQGMIVRFLESDNGLYFNSFRFQLKDNIDEARLRVAWKTVFTSTQILRTVFVNTEDGYAQAVLHGVPFHWTRYALSKDEDLTSHLDEMRQEWLQLNRTEIRQPFELLLITTPTQRQLVVHIFHGLYDGVSIEHIFQSVWDAYFQRKLEQHAPSFHSALAHGPLRVVEGAKNFWLENLPDMSYVEFPALVDKPNQETVVVTRELHTSTSVESIRRKLNVTAQAIAQACWHGVLQGYVKETVTTGIVVSGRSIDLEGADRIIGPMFNTIPYQHRSQNSNTWADLIKRVHDFNTAAHQNQHTPLRDIMKWCRRNSSQPLFDTLFVYQIGKNEEDWAINDAWEILAGDTIADYPLALEIEQKADHHFKLTLVSQGRISNQQTSNQLLDQFENTLRHVLEDPMTMLELPVVTKGAPANATSKEEPTMNGSIRRTSFIWTEDASIIKEEIARLCGAESEEIIETTSIFELGLDSIDAIRLSSKLRSHNIHLPVSGIMRGLNIAGMVQNISDNPTSPEKRSTSANLGLDKENLKDHLEQNDFDTTNLADVLPLTPLQEAMVAEMITSEYTRYYNHDVLKLVAGTDIDRLHNAWTQIVQASPILRTSFVEIPDPNFQAAFAQIIHKTVHQFWSRTKVEKEPSFQEIFDRLRREAVNLALHGPPFHILVVEAPTQTYLVLSIAHALYDGWSLGLLHSDVHSAYYNQYKPRPSYEPALLDILSTSGSGAASFWQDFLSGAKPSLFPRRQNALSKSYGHTHRHQQRSQALLSDVLSFAKKCNISLQTLGQTVFALVLASHTQTLDVSFGSILLGRDDDVSSRLLFPTMNTVAIRMVLHGTGIELLHYAQDNFTGIKKWQHFPLRKISALASINGRLFEALFIFQRGLEESNYQDSRLYTSVEGHSDVEYLVCVEMEVLGDELTWRCAVKDEVFSEREAKDLLDQLDYVLRHIIKQPNVPLIDATSKGTSVCGLRAFEEEQEDPQNTNGTTIDQKVTSDGELESQTIRQIRLVLATVSRMPEDEITKDMTIFHIGLDSISAIKVSSLLRNRNIALSVGEMLQAGTVEKMAKVVDTRTGYSEDINSDYQRVLDEAMAALDHSNILHQAGVKATDVAEILPVTAGQLYTLAMWVNMKDSTLYPSFSYEIQGPVPFEVLQHSWQALVSANPILRTCFVTTRDDHVPYVQVVLQKSETAITDTTGFGDDKINDTLTELISSQPWANLIVSRTSDGWRMSLRIHHALYDGVSVPLLMAQFQDLCNNIAVHPQNDAMAKLTAMSSSATAHRRRELFWKEYLRGATPRHLSRQPKAATKAKIEIFKPGVLQTSMLEALARRHGVSIQSLFIAAYAKQYATLTGTGTGRDVFIGVYLANRSLPIENIALAAVPTVNMLPLRVSLPHEEDIIAVAVQIQRDLQEIGNPVNASASLFEISKWTGVKIDTFVNFLSLPKTEQDDEKSMPYDTAAGIKVRLVEQWERSVSRVSAIEEVSSEEVFSKLQNDKVSGAYLEAINAEAAIRNGALDVGLFAPTDLLGLEQGEKLVHGIKDSLARVTEG</sequence>
<dbReference type="Proteomes" id="UP001140560">
    <property type="component" value="Unassembled WGS sequence"/>
</dbReference>
<dbReference type="Gene3D" id="1.10.1200.10">
    <property type="entry name" value="ACP-like"/>
    <property type="match status" value="5"/>
</dbReference>
<organism evidence="7 8">
    <name type="scientific">Neocucurbitaria cava</name>
    <dbReference type="NCBI Taxonomy" id="798079"/>
    <lineage>
        <taxon>Eukaryota</taxon>
        <taxon>Fungi</taxon>
        <taxon>Dikarya</taxon>
        <taxon>Ascomycota</taxon>
        <taxon>Pezizomycotina</taxon>
        <taxon>Dothideomycetes</taxon>
        <taxon>Pleosporomycetidae</taxon>
        <taxon>Pleosporales</taxon>
        <taxon>Pleosporineae</taxon>
        <taxon>Cucurbitariaceae</taxon>
        <taxon>Neocucurbitaria</taxon>
    </lineage>
</organism>
<evidence type="ECO:0000259" key="6">
    <source>
        <dbReference type="PROSITE" id="PS50075"/>
    </source>
</evidence>
<dbReference type="Gene3D" id="3.30.559.10">
    <property type="entry name" value="Chloramphenicol acetyltransferase-like domain"/>
    <property type="match status" value="6"/>
</dbReference>
<reference evidence="7" key="1">
    <citation type="submission" date="2022-10" db="EMBL/GenBank/DDBJ databases">
        <title>Tapping the CABI collections for fungal endophytes: first genome assemblies for Collariella, Neodidymelliopsis, Ascochyta clinopodiicola, Didymella pomorum, Didymosphaeria variabile, Neocosmospora piperis and Neocucurbitaria cava.</title>
        <authorList>
            <person name="Hill R."/>
        </authorList>
    </citation>
    <scope>NUCLEOTIDE SEQUENCE</scope>
    <source>
        <strain evidence="7">IMI 356814</strain>
    </source>
</reference>
<proteinExistence type="inferred from homology"/>
<dbReference type="NCBIfam" id="TIGR01733">
    <property type="entry name" value="AA-adenyl-dom"/>
    <property type="match status" value="3"/>
</dbReference>
<keyword evidence="4" id="KW-0436">Ligase</keyword>
<dbReference type="SUPFAM" id="SSF47336">
    <property type="entry name" value="ACP-like"/>
    <property type="match status" value="5"/>
</dbReference>
<dbReference type="InterPro" id="IPR000873">
    <property type="entry name" value="AMP-dep_synth/lig_dom"/>
</dbReference>
<dbReference type="InterPro" id="IPR020845">
    <property type="entry name" value="AMP-binding_CS"/>
</dbReference>
<accession>A0A9W8YFQ3</accession>
<evidence type="ECO:0000313" key="7">
    <source>
        <dbReference type="EMBL" id="KAJ4376425.1"/>
    </source>
</evidence>
<dbReference type="InterPro" id="IPR009081">
    <property type="entry name" value="PP-bd_ACP"/>
</dbReference>
<dbReference type="FunFam" id="3.40.50.980:FF:000001">
    <property type="entry name" value="Non-ribosomal peptide synthetase"/>
    <property type="match status" value="1"/>
</dbReference>
<dbReference type="PANTHER" id="PTHR45527">
    <property type="entry name" value="NONRIBOSOMAL PEPTIDE SYNTHETASE"/>
    <property type="match status" value="1"/>
</dbReference>
<dbReference type="GO" id="GO:0031169">
    <property type="term" value="P:ferrichrome biosynthetic process"/>
    <property type="evidence" value="ECO:0007669"/>
    <property type="project" value="UniProtKB-ARBA"/>
</dbReference>
<dbReference type="InterPro" id="IPR036736">
    <property type="entry name" value="ACP-like_sf"/>
</dbReference>
<dbReference type="InterPro" id="IPR001242">
    <property type="entry name" value="Condensation_dom"/>
</dbReference>
<dbReference type="SUPFAM" id="SSF52777">
    <property type="entry name" value="CoA-dependent acyltransferases"/>
    <property type="match status" value="12"/>
</dbReference>
<dbReference type="Pfam" id="PF00501">
    <property type="entry name" value="AMP-binding"/>
    <property type="match status" value="4"/>
</dbReference>
<dbReference type="Pfam" id="PF00668">
    <property type="entry name" value="Condensation"/>
    <property type="match status" value="6"/>
</dbReference>